<dbReference type="InterPro" id="IPR013087">
    <property type="entry name" value="Znf_C2H2_type"/>
</dbReference>
<dbReference type="Gene3D" id="3.30.160.60">
    <property type="entry name" value="Classic Zinc Finger"/>
    <property type="match status" value="3"/>
</dbReference>
<evidence type="ECO:0000256" key="6">
    <source>
        <dbReference type="ARBA" id="ARBA00023015"/>
    </source>
</evidence>
<protein>
    <recommendedName>
        <fullName evidence="11">Krueppel-like factor 15</fullName>
    </recommendedName>
</protein>
<keyword evidence="8" id="KW-0010">Activator</keyword>
<feature type="domain" description="C2H2-type" evidence="13">
    <location>
        <begin position="382"/>
        <end position="411"/>
    </location>
</feature>
<dbReference type="AlphaFoldDB" id="A0ABD1KXI7"/>
<feature type="domain" description="C2H2-type" evidence="13">
    <location>
        <begin position="352"/>
        <end position="381"/>
    </location>
</feature>
<dbReference type="SUPFAM" id="SSF57667">
    <property type="entry name" value="beta-beta-alpha zinc fingers"/>
    <property type="match status" value="2"/>
</dbReference>
<keyword evidence="6" id="KW-0805">Transcription regulation</keyword>
<dbReference type="GO" id="GO:0000976">
    <property type="term" value="F:transcription cis-regulatory region binding"/>
    <property type="evidence" value="ECO:0007669"/>
    <property type="project" value="UniProtKB-ARBA"/>
</dbReference>
<dbReference type="PANTHER" id="PTHR23235">
    <property type="entry name" value="KRUEPPEL-LIKE TRANSCRIPTION FACTOR"/>
    <property type="match status" value="1"/>
</dbReference>
<evidence type="ECO:0000313" key="15">
    <source>
        <dbReference type="Proteomes" id="UP001591681"/>
    </source>
</evidence>
<dbReference type="InterPro" id="IPR036236">
    <property type="entry name" value="Znf_C2H2_sf"/>
</dbReference>
<evidence type="ECO:0000256" key="7">
    <source>
        <dbReference type="ARBA" id="ARBA00023125"/>
    </source>
</evidence>
<keyword evidence="9" id="KW-0804">Transcription</keyword>
<keyword evidence="2" id="KW-0479">Metal-binding</keyword>
<dbReference type="PROSITE" id="PS00028">
    <property type="entry name" value="ZINC_FINGER_C2H2_1"/>
    <property type="match status" value="3"/>
</dbReference>
<dbReference type="FunFam" id="3.30.160.60:FF:000018">
    <property type="entry name" value="Krueppel-like factor 15"/>
    <property type="match status" value="1"/>
</dbReference>
<dbReference type="FunFam" id="3.30.160.60:FF:000368">
    <property type="entry name" value="Krueppel-like factor 15"/>
    <property type="match status" value="1"/>
</dbReference>
<evidence type="ECO:0000256" key="2">
    <source>
        <dbReference type="ARBA" id="ARBA00022723"/>
    </source>
</evidence>
<evidence type="ECO:0000256" key="12">
    <source>
        <dbReference type="PROSITE-ProRule" id="PRU00042"/>
    </source>
</evidence>
<accession>A0ABD1KXI7</accession>
<dbReference type="Pfam" id="PF00096">
    <property type="entry name" value="zf-C2H2"/>
    <property type="match status" value="3"/>
</dbReference>
<evidence type="ECO:0000256" key="3">
    <source>
        <dbReference type="ARBA" id="ARBA00022737"/>
    </source>
</evidence>
<dbReference type="PANTHER" id="PTHR23235:SF44">
    <property type="entry name" value="KRUEPPEL-LIKE FACTOR 15"/>
    <property type="match status" value="1"/>
</dbReference>
<sequence>MVDHLLASEETSLPLSCSPPGHLSFSAMVTDEGGYHMLPSPFSEDDLSDTSSLRSCSSPESLVLGSSYGSSSSGESQDGLLDFLLSQATLNSACSTASACSTVPPLLPMGLAWESRRDRTTKEESLDFPVFPADLEDHDRLLFQPTLEEIDEFLEENMEVVALKQGASEASLLQSEDSALGCDDFAQNLDQTDSTNDDMVIAGSDKENAKLLTGASLSAPPGVKEEDSSNNSAVVDGTGIPVILQIQPVQIKQEQNPSGAPSLQPSQSASDIKIAQLLVNIQGQTFALVPQVVPPANRTNSSSKFVRIAPVPIAAKPMCLGEAGIAGSQATGLLVGSQKFQKGSMADLIKMHKCTFPGCAKMYTKSSHLKAHLRRHTGEKPFACTWPGCGWRFSRSDELSRHRRSHSGVKPYQCPVCEKKFARSDHLSKHIKVHRFPRSSRTVRSAN</sequence>
<keyword evidence="7" id="KW-0238">DNA-binding</keyword>
<evidence type="ECO:0000256" key="5">
    <source>
        <dbReference type="ARBA" id="ARBA00022833"/>
    </source>
</evidence>
<comment type="subcellular location">
    <subcellularLocation>
        <location evidence="1">Nucleus</location>
    </subcellularLocation>
</comment>
<dbReference type="SMART" id="SM00355">
    <property type="entry name" value="ZnF_C2H2"/>
    <property type="match status" value="3"/>
</dbReference>
<dbReference type="Proteomes" id="UP001591681">
    <property type="component" value="Unassembled WGS sequence"/>
</dbReference>
<keyword evidence="10" id="KW-0539">Nucleus</keyword>
<dbReference type="GO" id="GO:0003700">
    <property type="term" value="F:DNA-binding transcription factor activity"/>
    <property type="evidence" value="ECO:0007669"/>
    <property type="project" value="UniProtKB-ARBA"/>
</dbReference>
<dbReference type="CDD" id="cd21580">
    <property type="entry name" value="KLF15_N"/>
    <property type="match status" value="1"/>
</dbReference>
<evidence type="ECO:0000256" key="4">
    <source>
        <dbReference type="ARBA" id="ARBA00022771"/>
    </source>
</evidence>
<evidence type="ECO:0000256" key="9">
    <source>
        <dbReference type="ARBA" id="ARBA00023163"/>
    </source>
</evidence>
<evidence type="ECO:0000256" key="11">
    <source>
        <dbReference type="ARBA" id="ARBA00069427"/>
    </source>
</evidence>
<keyword evidence="3" id="KW-0677">Repeat</keyword>
<dbReference type="GO" id="GO:0045893">
    <property type="term" value="P:positive regulation of DNA-templated transcription"/>
    <property type="evidence" value="ECO:0007669"/>
    <property type="project" value="UniProtKB-ARBA"/>
</dbReference>
<comment type="caution">
    <text evidence="14">The sequence shown here is derived from an EMBL/GenBank/DDBJ whole genome shotgun (WGS) entry which is preliminary data.</text>
</comment>
<organism evidence="14 15">
    <name type="scientific">Coilia grayii</name>
    <name type="common">Gray's grenadier anchovy</name>
    <dbReference type="NCBI Taxonomy" id="363190"/>
    <lineage>
        <taxon>Eukaryota</taxon>
        <taxon>Metazoa</taxon>
        <taxon>Chordata</taxon>
        <taxon>Craniata</taxon>
        <taxon>Vertebrata</taxon>
        <taxon>Euteleostomi</taxon>
        <taxon>Actinopterygii</taxon>
        <taxon>Neopterygii</taxon>
        <taxon>Teleostei</taxon>
        <taxon>Clupei</taxon>
        <taxon>Clupeiformes</taxon>
        <taxon>Clupeoidei</taxon>
        <taxon>Engraulidae</taxon>
        <taxon>Coilinae</taxon>
        <taxon>Coilia</taxon>
    </lineage>
</organism>
<keyword evidence="5" id="KW-0862">Zinc</keyword>
<keyword evidence="15" id="KW-1185">Reference proteome</keyword>
<feature type="domain" description="C2H2-type" evidence="13">
    <location>
        <begin position="412"/>
        <end position="439"/>
    </location>
</feature>
<dbReference type="EMBL" id="JBHFQA010000001">
    <property type="protein sequence ID" value="KAL2103885.1"/>
    <property type="molecule type" value="Genomic_DNA"/>
</dbReference>
<dbReference type="GO" id="GO:0005654">
    <property type="term" value="C:nucleoplasm"/>
    <property type="evidence" value="ECO:0007669"/>
    <property type="project" value="UniProtKB-ARBA"/>
</dbReference>
<evidence type="ECO:0000256" key="10">
    <source>
        <dbReference type="ARBA" id="ARBA00023242"/>
    </source>
</evidence>
<evidence type="ECO:0000259" key="13">
    <source>
        <dbReference type="PROSITE" id="PS50157"/>
    </source>
</evidence>
<evidence type="ECO:0000313" key="14">
    <source>
        <dbReference type="EMBL" id="KAL2103885.1"/>
    </source>
</evidence>
<evidence type="ECO:0000256" key="8">
    <source>
        <dbReference type="ARBA" id="ARBA00023159"/>
    </source>
</evidence>
<dbReference type="FunFam" id="3.30.160.60:FF:000624">
    <property type="entry name" value="zinc finger protein 697"/>
    <property type="match status" value="1"/>
</dbReference>
<dbReference type="GO" id="GO:0008270">
    <property type="term" value="F:zinc ion binding"/>
    <property type="evidence" value="ECO:0007669"/>
    <property type="project" value="UniProtKB-KW"/>
</dbReference>
<gene>
    <name evidence="14" type="ORF">ACEWY4_000753</name>
</gene>
<dbReference type="PROSITE" id="PS50157">
    <property type="entry name" value="ZINC_FINGER_C2H2_2"/>
    <property type="match status" value="3"/>
</dbReference>
<name>A0ABD1KXI7_9TELE</name>
<evidence type="ECO:0000256" key="1">
    <source>
        <dbReference type="ARBA" id="ARBA00004123"/>
    </source>
</evidence>
<reference evidence="14 15" key="1">
    <citation type="submission" date="2024-09" db="EMBL/GenBank/DDBJ databases">
        <title>A chromosome-level genome assembly of Gray's grenadier anchovy, Coilia grayii.</title>
        <authorList>
            <person name="Fu Z."/>
        </authorList>
    </citation>
    <scope>NUCLEOTIDE SEQUENCE [LARGE SCALE GENOMIC DNA]</scope>
    <source>
        <strain evidence="14">G4</strain>
        <tissue evidence="14">Muscle</tissue>
    </source>
</reference>
<proteinExistence type="predicted"/>
<keyword evidence="4 12" id="KW-0863">Zinc-finger</keyword>